<evidence type="ECO:0000256" key="2">
    <source>
        <dbReference type="ARBA" id="ARBA00022679"/>
    </source>
</evidence>
<evidence type="ECO:0000256" key="7">
    <source>
        <dbReference type="ARBA" id="ARBA00022918"/>
    </source>
</evidence>
<dbReference type="GO" id="GO:0003964">
    <property type="term" value="F:RNA-directed DNA polymerase activity"/>
    <property type="evidence" value="ECO:0007669"/>
    <property type="project" value="UniProtKB-KW"/>
</dbReference>
<evidence type="ECO:0000256" key="5">
    <source>
        <dbReference type="ARBA" id="ARBA00022759"/>
    </source>
</evidence>
<protein>
    <submittedName>
        <fullName evidence="9">Putative thy-1 membrane glycoprotein isoform X1</fullName>
    </submittedName>
</protein>
<dbReference type="EMBL" id="MRZV01000749">
    <property type="protein sequence ID" value="PIK44838.1"/>
    <property type="molecule type" value="Genomic_DNA"/>
</dbReference>
<comment type="caution">
    <text evidence="9">The sequence shown here is derived from an EMBL/GenBank/DDBJ whole genome shotgun (WGS) entry which is preliminary data.</text>
</comment>
<dbReference type="Gene3D" id="3.30.70.270">
    <property type="match status" value="1"/>
</dbReference>
<evidence type="ECO:0000256" key="6">
    <source>
        <dbReference type="ARBA" id="ARBA00022801"/>
    </source>
</evidence>
<feature type="domain" description="Reverse transcriptase" evidence="8">
    <location>
        <begin position="88"/>
        <end position="245"/>
    </location>
</feature>
<evidence type="ECO:0000313" key="9">
    <source>
        <dbReference type="EMBL" id="PIK44838.1"/>
    </source>
</evidence>
<proteinExistence type="predicted"/>
<dbReference type="GO" id="GO:0004519">
    <property type="term" value="F:endonuclease activity"/>
    <property type="evidence" value="ECO:0007669"/>
    <property type="project" value="UniProtKB-KW"/>
</dbReference>
<gene>
    <name evidence="9" type="ORF">BSL78_18286</name>
</gene>
<keyword evidence="10" id="KW-1185">Reference proteome</keyword>
<dbReference type="PANTHER" id="PTHR24559:SF435">
    <property type="entry name" value="RIBONUCLEASE H"/>
    <property type="match status" value="1"/>
</dbReference>
<keyword evidence="2" id="KW-0808">Transferase</keyword>
<evidence type="ECO:0000256" key="4">
    <source>
        <dbReference type="ARBA" id="ARBA00022722"/>
    </source>
</evidence>
<dbReference type="GO" id="GO:0008233">
    <property type="term" value="F:peptidase activity"/>
    <property type="evidence" value="ECO:0007669"/>
    <property type="project" value="UniProtKB-KW"/>
</dbReference>
<dbReference type="SUPFAM" id="SSF56672">
    <property type="entry name" value="DNA/RNA polymerases"/>
    <property type="match status" value="1"/>
</dbReference>
<reference evidence="9 10" key="1">
    <citation type="journal article" date="2017" name="PLoS Biol.">
        <title>The sea cucumber genome provides insights into morphological evolution and visceral regeneration.</title>
        <authorList>
            <person name="Zhang X."/>
            <person name="Sun L."/>
            <person name="Yuan J."/>
            <person name="Sun Y."/>
            <person name="Gao Y."/>
            <person name="Zhang L."/>
            <person name="Li S."/>
            <person name="Dai H."/>
            <person name="Hamel J.F."/>
            <person name="Liu C."/>
            <person name="Yu Y."/>
            <person name="Liu S."/>
            <person name="Lin W."/>
            <person name="Guo K."/>
            <person name="Jin S."/>
            <person name="Xu P."/>
            <person name="Storey K.B."/>
            <person name="Huan P."/>
            <person name="Zhang T."/>
            <person name="Zhou Y."/>
            <person name="Zhang J."/>
            <person name="Lin C."/>
            <person name="Li X."/>
            <person name="Xing L."/>
            <person name="Huo D."/>
            <person name="Sun M."/>
            <person name="Wang L."/>
            <person name="Mercier A."/>
            <person name="Li F."/>
            <person name="Yang H."/>
            <person name="Xiang J."/>
        </authorList>
    </citation>
    <scope>NUCLEOTIDE SEQUENCE [LARGE SCALE GENOMIC DNA]</scope>
    <source>
        <strain evidence="9">Shaxun</strain>
        <tissue evidence="9">Muscle</tissue>
    </source>
</reference>
<keyword evidence="6" id="KW-0378">Hydrolase</keyword>
<evidence type="ECO:0000256" key="1">
    <source>
        <dbReference type="ARBA" id="ARBA00022670"/>
    </source>
</evidence>
<dbReference type="FunFam" id="3.10.10.10:FF:000007">
    <property type="entry name" value="Retrovirus-related Pol polyprotein from transposon 17.6-like Protein"/>
    <property type="match status" value="1"/>
</dbReference>
<evidence type="ECO:0000259" key="8">
    <source>
        <dbReference type="PROSITE" id="PS50878"/>
    </source>
</evidence>
<dbReference type="AlphaFoldDB" id="A0A2G8KA09"/>
<dbReference type="CDD" id="cd01647">
    <property type="entry name" value="RT_LTR"/>
    <property type="match status" value="1"/>
</dbReference>
<dbReference type="Proteomes" id="UP000230750">
    <property type="component" value="Unassembled WGS sequence"/>
</dbReference>
<dbReference type="Pfam" id="PF00078">
    <property type="entry name" value="RVT_1"/>
    <property type="match status" value="1"/>
</dbReference>
<accession>A0A2G8KA09</accession>
<dbReference type="InterPro" id="IPR000477">
    <property type="entry name" value="RT_dom"/>
</dbReference>
<organism evidence="9 10">
    <name type="scientific">Stichopus japonicus</name>
    <name type="common">Sea cucumber</name>
    <dbReference type="NCBI Taxonomy" id="307972"/>
    <lineage>
        <taxon>Eukaryota</taxon>
        <taxon>Metazoa</taxon>
        <taxon>Echinodermata</taxon>
        <taxon>Eleutherozoa</taxon>
        <taxon>Echinozoa</taxon>
        <taxon>Holothuroidea</taxon>
        <taxon>Aspidochirotacea</taxon>
        <taxon>Aspidochirotida</taxon>
        <taxon>Stichopodidae</taxon>
        <taxon>Apostichopus</taxon>
    </lineage>
</organism>
<dbReference type="PANTHER" id="PTHR24559">
    <property type="entry name" value="TRANSPOSON TY3-I GAG-POL POLYPROTEIN"/>
    <property type="match status" value="1"/>
</dbReference>
<keyword evidence="7" id="KW-0695">RNA-directed DNA polymerase</keyword>
<dbReference type="Gene3D" id="3.10.10.10">
    <property type="entry name" value="HIV Type 1 Reverse Transcriptase, subunit A, domain 1"/>
    <property type="match status" value="1"/>
</dbReference>
<dbReference type="InterPro" id="IPR043128">
    <property type="entry name" value="Rev_trsase/Diguanyl_cyclase"/>
</dbReference>
<keyword evidence="3" id="KW-0548">Nucleotidyltransferase</keyword>
<dbReference type="OrthoDB" id="6761011at2759"/>
<keyword evidence="4" id="KW-0540">Nuclease</keyword>
<sequence length="245" mass="27846">MGTVDGSDQLLADVDVNTTDLTAHQKQQLKHFLHSHQQVFSQHESDYGCTDTIMHTIPTSNEPPSRERYRMIPPKLYKEVKEQLQVMLDKGVITESFSPWAAPIVLVKKKDGTIRFCVDYRKLNDKTRKDAFPLPRIEESLNALSKAKLFSTLDLASGFWQVMMSPEDRSKTAFTTPMGLYEFNRMPFGLCNAPATFQRLMQGCLGDLNYESVLLYIDDIIVFSEDFDTHLNRLGKVLAVSISMG</sequence>
<evidence type="ECO:0000313" key="10">
    <source>
        <dbReference type="Proteomes" id="UP000230750"/>
    </source>
</evidence>
<dbReference type="GO" id="GO:0006508">
    <property type="term" value="P:proteolysis"/>
    <property type="evidence" value="ECO:0007669"/>
    <property type="project" value="UniProtKB-KW"/>
</dbReference>
<dbReference type="InterPro" id="IPR043502">
    <property type="entry name" value="DNA/RNA_pol_sf"/>
</dbReference>
<keyword evidence="5" id="KW-0255">Endonuclease</keyword>
<dbReference type="PROSITE" id="PS50878">
    <property type="entry name" value="RT_POL"/>
    <property type="match status" value="1"/>
</dbReference>
<name>A0A2G8KA09_STIJA</name>
<keyword evidence="1" id="KW-0645">Protease</keyword>
<evidence type="ECO:0000256" key="3">
    <source>
        <dbReference type="ARBA" id="ARBA00022695"/>
    </source>
</evidence>
<dbReference type="InterPro" id="IPR053134">
    <property type="entry name" value="RNA-dir_DNA_polymerase"/>
</dbReference>